<feature type="active site" description="Charge relay system" evidence="8">
    <location>
        <position position="407"/>
    </location>
</feature>
<dbReference type="PIRSF" id="PIRSF000862">
    <property type="entry name" value="Steryl_ester_lip"/>
    <property type="match status" value="1"/>
</dbReference>
<keyword evidence="12" id="KW-1185">Reference proteome</keyword>
<accession>A0AAW2FD62</accession>
<comment type="similarity">
    <text evidence="1 7">Belongs to the AB hydrolase superfamily. Lipase family.</text>
</comment>
<protein>
    <recommendedName>
        <fullName evidence="7">Lipase</fullName>
    </recommendedName>
</protein>
<keyword evidence="2 9" id="KW-0732">Signal</keyword>
<feature type="active site" description="Nucleophile" evidence="8">
    <location>
        <position position="203"/>
    </location>
</feature>
<keyword evidence="4 7" id="KW-0442">Lipid degradation</keyword>
<dbReference type="Proteomes" id="UP001430953">
    <property type="component" value="Unassembled WGS sequence"/>
</dbReference>
<dbReference type="FunFam" id="3.40.50.1820:FF:000057">
    <property type="entry name" value="Lipase"/>
    <property type="match status" value="1"/>
</dbReference>
<dbReference type="GO" id="GO:0016788">
    <property type="term" value="F:hydrolase activity, acting on ester bonds"/>
    <property type="evidence" value="ECO:0007669"/>
    <property type="project" value="InterPro"/>
</dbReference>
<name>A0AAW2FD62_9HYME</name>
<feature type="domain" description="Partial AB-hydrolase lipase" evidence="10">
    <location>
        <begin position="69"/>
        <end position="126"/>
    </location>
</feature>
<evidence type="ECO:0000313" key="12">
    <source>
        <dbReference type="Proteomes" id="UP001430953"/>
    </source>
</evidence>
<dbReference type="PANTHER" id="PTHR11005">
    <property type="entry name" value="LYSOSOMAL ACID LIPASE-RELATED"/>
    <property type="match status" value="1"/>
</dbReference>
<evidence type="ECO:0000256" key="6">
    <source>
        <dbReference type="ARBA" id="ARBA00023180"/>
    </source>
</evidence>
<evidence type="ECO:0000256" key="4">
    <source>
        <dbReference type="ARBA" id="ARBA00022963"/>
    </source>
</evidence>
<dbReference type="Gene3D" id="3.40.50.1820">
    <property type="entry name" value="alpha/beta hydrolase"/>
    <property type="match status" value="1"/>
</dbReference>
<dbReference type="Pfam" id="PF04083">
    <property type="entry name" value="Abhydro_lipase"/>
    <property type="match status" value="1"/>
</dbReference>
<evidence type="ECO:0000256" key="3">
    <source>
        <dbReference type="ARBA" id="ARBA00022801"/>
    </source>
</evidence>
<evidence type="ECO:0000256" key="1">
    <source>
        <dbReference type="ARBA" id="ARBA00010701"/>
    </source>
</evidence>
<sequence length="431" mass="49884">MDMKFIFIILMLSKALVDAKLNFWRDFASPWKPIINYLFLNDPGLIRVRKSIEVKTEINNVTTLDFIGLVERYNYSAEEHYVTTEDGYNLVIHRISGSPLIINNQRKKKVVFFQHGLFCSSDSWVTIGPNKDLAFLLADQGYDIWLGNIRGNSYCRSHVKLSPRDKKFWQFSFHELGTKDLSAMIDYVLNYTKQKTLHYVGHSMGTTALFILLSVKPEYNAKIKLGILLAPVAMWKEVSYAVHHIRNKIPKIKEFLDSNKIYEVLPLSSKSITMGRSLCANKAITQAFCASLMFLIFGSDPVLLNTTAFPEILSYFPAGASVQTLYHFYQNFVTHKFQSYDYKYVGNYKQYKQVTPIMYDLNKTVVPLCLFYGNNDLLAPKANVFETYRHLPNVILLKEVPYKFFNHMDFLWATNAKALLYNNVIQVINKY</sequence>
<evidence type="ECO:0000256" key="9">
    <source>
        <dbReference type="SAM" id="SignalP"/>
    </source>
</evidence>
<feature type="chain" id="PRO_5044002443" description="Lipase" evidence="9">
    <location>
        <begin position="20"/>
        <end position="431"/>
    </location>
</feature>
<dbReference type="EMBL" id="JADYXP020000012">
    <property type="protein sequence ID" value="KAL0113150.1"/>
    <property type="molecule type" value="Genomic_DNA"/>
</dbReference>
<feature type="signal peptide" evidence="9">
    <location>
        <begin position="1"/>
        <end position="19"/>
    </location>
</feature>
<evidence type="ECO:0000256" key="2">
    <source>
        <dbReference type="ARBA" id="ARBA00022729"/>
    </source>
</evidence>
<dbReference type="InterPro" id="IPR025483">
    <property type="entry name" value="Lipase_euk"/>
</dbReference>
<dbReference type="InterPro" id="IPR006693">
    <property type="entry name" value="AB_hydrolase_lipase"/>
</dbReference>
<dbReference type="AlphaFoldDB" id="A0AAW2FD62"/>
<evidence type="ECO:0000256" key="7">
    <source>
        <dbReference type="PIRNR" id="PIRNR000862"/>
    </source>
</evidence>
<keyword evidence="6" id="KW-0325">Glycoprotein</keyword>
<organism evidence="11 12">
    <name type="scientific">Cardiocondyla obscurior</name>
    <dbReference type="NCBI Taxonomy" id="286306"/>
    <lineage>
        <taxon>Eukaryota</taxon>
        <taxon>Metazoa</taxon>
        <taxon>Ecdysozoa</taxon>
        <taxon>Arthropoda</taxon>
        <taxon>Hexapoda</taxon>
        <taxon>Insecta</taxon>
        <taxon>Pterygota</taxon>
        <taxon>Neoptera</taxon>
        <taxon>Endopterygota</taxon>
        <taxon>Hymenoptera</taxon>
        <taxon>Apocrita</taxon>
        <taxon>Aculeata</taxon>
        <taxon>Formicoidea</taxon>
        <taxon>Formicidae</taxon>
        <taxon>Myrmicinae</taxon>
        <taxon>Cardiocondyla</taxon>
    </lineage>
</organism>
<dbReference type="InterPro" id="IPR029058">
    <property type="entry name" value="AB_hydrolase_fold"/>
</dbReference>
<keyword evidence="3 7" id="KW-0378">Hydrolase</keyword>
<keyword evidence="5" id="KW-0443">Lipid metabolism</keyword>
<evidence type="ECO:0000313" key="11">
    <source>
        <dbReference type="EMBL" id="KAL0113150.1"/>
    </source>
</evidence>
<evidence type="ECO:0000256" key="5">
    <source>
        <dbReference type="ARBA" id="ARBA00023098"/>
    </source>
</evidence>
<evidence type="ECO:0000259" key="10">
    <source>
        <dbReference type="Pfam" id="PF04083"/>
    </source>
</evidence>
<gene>
    <name evidence="11" type="ORF">PUN28_012380</name>
</gene>
<comment type="caution">
    <text evidence="11">The sequence shown here is derived from an EMBL/GenBank/DDBJ whole genome shotgun (WGS) entry which is preliminary data.</text>
</comment>
<feature type="active site" description="Charge relay system" evidence="8">
    <location>
        <position position="376"/>
    </location>
</feature>
<reference evidence="11 12" key="1">
    <citation type="submission" date="2023-03" db="EMBL/GenBank/DDBJ databases">
        <title>High recombination rates correlate with genetic variation in Cardiocondyla obscurior ants.</title>
        <authorList>
            <person name="Errbii M."/>
        </authorList>
    </citation>
    <scope>NUCLEOTIDE SEQUENCE [LARGE SCALE GENOMIC DNA]</scope>
    <source>
        <strain evidence="11">Alpha-2009</strain>
        <tissue evidence="11">Whole body</tissue>
    </source>
</reference>
<proteinExistence type="inferred from homology"/>
<dbReference type="GO" id="GO:0016042">
    <property type="term" value="P:lipid catabolic process"/>
    <property type="evidence" value="ECO:0007669"/>
    <property type="project" value="UniProtKB-KW"/>
</dbReference>
<dbReference type="SUPFAM" id="SSF53474">
    <property type="entry name" value="alpha/beta-Hydrolases"/>
    <property type="match status" value="1"/>
</dbReference>
<evidence type="ECO:0000256" key="8">
    <source>
        <dbReference type="PIRSR" id="PIRSR000862-1"/>
    </source>
</evidence>